<dbReference type="InterPro" id="IPR022798">
    <property type="entry name" value="BcsD_bac"/>
</dbReference>
<gene>
    <name evidence="1" type="ORF">MTR65_19775</name>
</gene>
<organism evidence="1 2">
    <name type="scientific">Novosphingobium mangrovi</name>
    <name type="common">ex Hu et al. 2023</name>
    <dbReference type="NCBI Taxonomy" id="2930094"/>
    <lineage>
        <taxon>Bacteria</taxon>
        <taxon>Pseudomonadati</taxon>
        <taxon>Pseudomonadota</taxon>
        <taxon>Alphaproteobacteria</taxon>
        <taxon>Sphingomonadales</taxon>
        <taxon>Sphingomonadaceae</taxon>
        <taxon>Novosphingobium</taxon>
    </lineage>
</organism>
<dbReference type="EMBL" id="JALHAT010000075">
    <property type="protein sequence ID" value="MCJ1962928.1"/>
    <property type="molecule type" value="Genomic_DNA"/>
</dbReference>
<sequence>MNYQAFPSRTRSSDDAGLGGLALLAISSATEICEAVPELQARGFFAAIGRRMAALESLDGLSDAALLSMRINDFWRALDWGEARLELTDEGIVVQHTNLPRDIAPDPRGHWATMLAGVLEGAYDSWFRALGSGPALTTTAEWKGDTLELRHGR</sequence>
<evidence type="ECO:0000313" key="2">
    <source>
        <dbReference type="Proteomes" id="UP001162802"/>
    </source>
</evidence>
<dbReference type="InterPro" id="IPR038470">
    <property type="entry name" value="Cellsynth_D_sf"/>
</dbReference>
<dbReference type="Gene3D" id="3.30.70.2590">
    <property type="match status" value="1"/>
</dbReference>
<protein>
    <recommendedName>
        <fullName evidence="3">Cellulose synthase</fullName>
    </recommendedName>
</protein>
<evidence type="ECO:0008006" key="3">
    <source>
        <dbReference type="Google" id="ProtNLM"/>
    </source>
</evidence>
<comment type="caution">
    <text evidence="1">The sequence shown here is derived from an EMBL/GenBank/DDBJ whole genome shotgun (WGS) entry which is preliminary data.</text>
</comment>
<dbReference type="Proteomes" id="UP001162802">
    <property type="component" value="Unassembled WGS sequence"/>
</dbReference>
<reference evidence="1" key="1">
    <citation type="submission" date="2022-03" db="EMBL/GenBank/DDBJ databases">
        <title>Identification of a novel bacterium isolated from mangrove sediments.</title>
        <authorList>
            <person name="Pan X."/>
        </authorList>
    </citation>
    <scope>NUCLEOTIDE SEQUENCE</scope>
    <source>
        <strain evidence="1">B2637</strain>
    </source>
</reference>
<dbReference type="Pfam" id="PF03500">
    <property type="entry name" value="Cellsynth_D"/>
    <property type="match status" value="1"/>
</dbReference>
<dbReference type="RefSeq" id="WP_243803270.1">
    <property type="nucleotide sequence ID" value="NZ_JALHAT010000075.1"/>
</dbReference>
<accession>A0ABT0AI91</accession>
<name>A0ABT0AI91_9SPHN</name>
<keyword evidence="2" id="KW-1185">Reference proteome</keyword>
<proteinExistence type="predicted"/>
<evidence type="ECO:0000313" key="1">
    <source>
        <dbReference type="EMBL" id="MCJ1962928.1"/>
    </source>
</evidence>